<keyword evidence="1" id="KW-0812">Transmembrane</keyword>
<protein>
    <submittedName>
        <fullName evidence="2">Predicted protein</fullName>
    </submittedName>
</protein>
<dbReference type="EMBL" id="DS547092">
    <property type="protein sequence ID" value="EDR13913.1"/>
    <property type="molecule type" value="Genomic_DNA"/>
</dbReference>
<dbReference type="OrthoDB" id="448399at2759"/>
<proteinExistence type="predicted"/>
<keyword evidence="1" id="KW-0472">Membrane</keyword>
<reference evidence="2 3" key="1">
    <citation type="journal article" date="2008" name="Nature">
        <title>The genome of Laccaria bicolor provides insights into mycorrhizal symbiosis.</title>
        <authorList>
            <person name="Martin F."/>
            <person name="Aerts A."/>
            <person name="Ahren D."/>
            <person name="Brun A."/>
            <person name="Danchin E.G.J."/>
            <person name="Duchaussoy F."/>
            <person name="Gibon J."/>
            <person name="Kohler A."/>
            <person name="Lindquist E."/>
            <person name="Pereda V."/>
            <person name="Salamov A."/>
            <person name="Shapiro H.J."/>
            <person name="Wuyts J."/>
            <person name="Blaudez D."/>
            <person name="Buee M."/>
            <person name="Brokstein P."/>
            <person name="Canbaeck B."/>
            <person name="Cohen D."/>
            <person name="Courty P.E."/>
            <person name="Coutinho P.M."/>
            <person name="Delaruelle C."/>
            <person name="Detter J.C."/>
            <person name="Deveau A."/>
            <person name="DiFazio S."/>
            <person name="Duplessis S."/>
            <person name="Fraissinet-Tachet L."/>
            <person name="Lucic E."/>
            <person name="Frey-Klett P."/>
            <person name="Fourrey C."/>
            <person name="Feussner I."/>
            <person name="Gay G."/>
            <person name="Grimwood J."/>
            <person name="Hoegger P.J."/>
            <person name="Jain P."/>
            <person name="Kilaru S."/>
            <person name="Labbe J."/>
            <person name="Lin Y.C."/>
            <person name="Legue V."/>
            <person name="Le Tacon F."/>
            <person name="Marmeisse R."/>
            <person name="Melayah D."/>
            <person name="Montanini B."/>
            <person name="Muratet M."/>
            <person name="Nehls U."/>
            <person name="Niculita-Hirzel H."/>
            <person name="Oudot-Le Secq M.P."/>
            <person name="Peter M."/>
            <person name="Quesneville H."/>
            <person name="Rajashekar B."/>
            <person name="Reich M."/>
            <person name="Rouhier N."/>
            <person name="Schmutz J."/>
            <person name="Yin T."/>
            <person name="Chalot M."/>
            <person name="Henrissat B."/>
            <person name="Kuees U."/>
            <person name="Lucas S."/>
            <person name="Van de Peer Y."/>
            <person name="Podila G.K."/>
            <person name="Polle A."/>
            <person name="Pukkila P.J."/>
            <person name="Richardson P.M."/>
            <person name="Rouze P."/>
            <person name="Sanders I.R."/>
            <person name="Stajich J.E."/>
            <person name="Tunlid A."/>
            <person name="Tuskan G."/>
            <person name="Grigoriev I.V."/>
        </authorList>
    </citation>
    <scope>NUCLEOTIDE SEQUENCE [LARGE SCALE GENOMIC DNA]</scope>
    <source>
        <strain evidence="3">S238N-H82 / ATCC MYA-4686</strain>
    </source>
</reference>
<evidence type="ECO:0000313" key="2">
    <source>
        <dbReference type="EMBL" id="EDR13913.1"/>
    </source>
</evidence>
<dbReference type="GeneID" id="6071070"/>
<sequence>MIRRRGQHTTTTTNDGLRPDSTLQQRYILLFIFATSLTLATALIHQPLSAVPFHKIFCFSRAASCLAATQVFASPSYTFWPCIRCGCAEHIKLPLSPCIVYCPDNKPFPEQVQIRRSGLVRVPPPILNTGNRGLISHVCCIASLAVGV</sequence>
<organism evidence="3">
    <name type="scientific">Laccaria bicolor (strain S238N-H82 / ATCC MYA-4686)</name>
    <name type="common">Bicoloured deceiver</name>
    <name type="synonym">Laccaria laccata var. bicolor</name>
    <dbReference type="NCBI Taxonomy" id="486041"/>
    <lineage>
        <taxon>Eukaryota</taxon>
        <taxon>Fungi</taxon>
        <taxon>Dikarya</taxon>
        <taxon>Basidiomycota</taxon>
        <taxon>Agaricomycotina</taxon>
        <taxon>Agaricomycetes</taxon>
        <taxon>Agaricomycetidae</taxon>
        <taxon>Agaricales</taxon>
        <taxon>Agaricineae</taxon>
        <taxon>Hydnangiaceae</taxon>
        <taxon>Laccaria</taxon>
    </lineage>
</organism>
<dbReference type="HOGENOM" id="CLU_1759127_0_0_1"/>
<dbReference type="InParanoid" id="B0CTF8"/>
<name>B0CTF8_LACBS</name>
<evidence type="ECO:0000256" key="1">
    <source>
        <dbReference type="SAM" id="Phobius"/>
    </source>
</evidence>
<evidence type="ECO:0000313" key="3">
    <source>
        <dbReference type="Proteomes" id="UP000001194"/>
    </source>
</evidence>
<accession>B0CTF8</accession>
<dbReference type="AlphaFoldDB" id="B0CTF8"/>
<keyword evidence="3" id="KW-1185">Reference proteome</keyword>
<dbReference type="Proteomes" id="UP000001194">
    <property type="component" value="Unassembled WGS sequence"/>
</dbReference>
<feature type="transmembrane region" description="Helical" evidence="1">
    <location>
        <begin position="27"/>
        <end position="48"/>
    </location>
</feature>
<keyword evidence="1" id="KW-1133">Transmembrane helix</keyword>
<dbReference type="RefSeq" id="XP_001874472.1">
    <property type="nucleotide sequence ID" value="XM_001874437.1"/>
</dbReference>
<dbReference type="KEGG" id="lbc:LACBIDRAFT_305111"/>
<dbReference type="STRING" id="486041.B0CTF8"/>
<gene>
    <name evidence="2" type="ORF">LACBIDRAFT_305111</name>
</gene>